<dbReference type="Pfam" id="PF21310">
    <property type="entry name" value="OCRL-like_ASH"/>
    <property type="match status" value="1"/>
</dbReference>
<gene>
    <name evidence="2" type="ORF">BaRGS_00038210</name>
</gene>
<dbReference type="Proteomes" id="UP001519460">
    <property type="component" value="Unassembled WGS sequence"/>
</dbReference>
<evidence type="ECO:0000313" key="2">
    <source>
        <dbReference type="EMBL" id="KAK7463225.1"/>
    </source>
</evidence>
<dbReference type="EMBL" id="JACVVK020000606">
    <property type="protein sequence ID" value="KAK7463225.1"/>
    <property type="molecule type" value="Genomic_DNA"/>
</dbReference>
<reference evidence="2 3" key="1">
    <citation type="journal article" date="2023" name="Sci. Data">
        <title>Genome assembly of the Korean intertidal mud-creeper Batillaria attramentaria.</title>
        <authorList>
            <person name="Patra A.K."/>
            <person name="Ho P.T."/>
            <person name="Jun S."/>
            <person name="Lee S.J."/>
            <person name="Kim Y."/>
            <person name="Won Y.J."/>
        </authorList>
    </citation>
    <scope>NUCLEOTIDE SEQUENCE [LARGE SCALE GENOMIC DNA]</scope>
    <source>
        <strain evidence="2">Wonlab-2016</strain>
    </source>
</reference>
<proteinExistence type="predicted"/>
<dbReference type="Pfam" id="PF22669">
    <property type="entry name" value="Exo_endo_phos2"/>
    <property type="match status" value="2"/>
</dbReference>
<dbReference type="PANTHER" id="PTHR11200">
    <property type="entry name" value="INOSITOL 5-PHOSPHATASE"/>
    <property type="match status" value="1"/>
</dbReference>
<feature type="domain" description="Inositol polyphosphate-related phosphatase" evidence="1">
    <location>
        <begin position="176"/>
        <end position="426"/>
    </location>
</feature>
<dbReference type="InterPro" id="IPR013783">
    <property type="entry name" value="Ig-like_fold"/>
</dbReference>
<evidence type="ECO:0000259" key="1">
    <source>
        <dbReference type="SMART" id="SM00128"/>
    </source>
</evidence>
<dbReference type="SMART" id="SM00128">
    <property type="entry name" value="IPPc"/>
    <property type="match status" value="1"/>
</dbReference>
<keyword evidence="3" id="KW-1185">Reference proteome</keyword>
<dbReference type="InterPro" id="IPR008936">
    <property type="entry name" value="Rho_GTPase_activation_prot"/>
</dbReference>
<evidence type="ECO:0000313" key="3">
    <source>
        <dbReference type="Proteomes" id="UP001519460"/>
    </source>
</evidence>
<accession>A0ABD0J7X3</accession>
<dbReference type="Gene3D" id="2.30.29.110">
    <property type="match status" value="1"/>
</dbReference>
<protein>
    <recommendedName>
        <fullName evidence="1">Inositol polyphosphate-related phosphatase domain-containing protein</fullName>
    </recommendedName>
</protein>
<dbReference type="InterPro" id="IPR048869">
    <property type="entry name" value="OCRL-1_2_ASH"/>
</dbReference>
<dbReference type="SUPFAM" id="SSF56219">
    <property type="entry name" value="DNase I-like"/>
    <property type="match status" value="1"/>
</dbReference>
<dbReference type="Gene3D" id="2.60.40.10">
    <property type="entry name" value="Immunoglobulins"/>
    <property type="match status" value="1"/>
</dbReference>
<dbReference type="InterPro" id="IPR036691">
    <property type="entry name" value="Endo/exonu/phosph_ase_sf"/>
</dbReference>
<dbReference type="SUPFAM" id="SSF48350">
    <property type="entry name" value="GTPase activation domain, GAP"/>
    <property type="match status" value="1"/>
</dbReference>
<feature type="non-terminal residue" evidence="2">
    <location>
        <position position="650"/>
    </location>
</feature>
<dbReference type="InterPro" id="IPR046985">
    <property type="entry name" value="IP5"/>
</dbReference>
<comment type="caution">
    <text evidence="2">The sequence shown here is derived from an EMBL/GenBank/DDBJ whole genome shotgun (WGS) entry which is preliminary data.</text>
</comment>
<name>A0ABD0J7X3_9CAEN</name>
<dbReference type="Gene3D" id="3.60.10.10">
    <property type="entry name" value="Endonuclease/exonuclease/phosphatase"/>
    <property type="match status" value="2"/>
</dbReference>
<dbReference type="PANTHER" id="PTHR11200:SF300">
    <property type="entry name" value="TYPE II INOSITOL 1,4,5-TRISPHOSPHATE 5-PHOSPHATASE"/>
    <property type="match status" value="1"/>
</dbReference>
<organism evidence="2 3">
    <name type="scientific">Batillaria attramentaria</name>
    <dbReference type="NCBI Taxonomy" id="370345"/>
    <lineage>
        <taxon>Eukaryota</taxon>
        <taxon>Metazoa</taxon>
        <taxon>Spiralia</taxon>
        <taxon>Lophotrochozoa</taxon>
        <taxon>Mollusca</taxon>
        <taxon>Gastropoda</taxon>
        <taxon>Caenogastropoda</taxon>
        <taxon>Sorbeoconcha</taxon>
        <taxon>Cerithioidea</taxon>
        <taxon>Batillariidae</taxon>
        <taxon>Batillaria</taxon>
    </lineage>
</organism>
<dbReference type="Gene3D" id="1.10.555.10">
    <property type="entry name" value="Rho GTPase activation protein"/>
    <property type="match status" value="1"/>
</dbReference>
<sequence length="650" mass="73538">MDLRQLVQKKLPPGEKCLQCIEAARIVDDKRLLRIVAIAEKQDEHACLFLILCLFPPTVHSQNAAFGTAPSFDWLAKYRNKVGGSNPFAEDVFDPMKYMNLEGTNLTVSVGQEDRASTSRSTWFTSSDELHFNGQGMAAARGMTFGSRDSLDGVSNREAVARQILTDREDEFVDLKTVRLFCGTWNVNGQSPSESLSKWLVVDQDPPDIYAIGFQELDLSREAFIFSESAREAEWQEAVKTYLHPRAKYRKVKSVRLVGILLIVYIKEELCKYVSFIDCDSVATVSWESWVTKAVCLTIETFIPKTRFKQFAPPLTIDEHDLVFWIGDLNYRLAGQLDELYNQLGSTGVFQGFTEGTISFDPTYKFDPGTDTYDTSEKSRTPAWCDRILWKGNGIQQLRYDAHPELRISDHKPVSSVFNVGIKVIDEKRYKKVYEDIMKKLDRIENEYLPQIKLDKTECHFRDVKFIEPQVEVITIANVGQKLDDTRFCKPWLTVTPCKSVIKPGLSCDVQVEVYVDKSTVTSLNCGKDNLEDILVLHLHGGKDIFITVSGNYLSSSFGSSIEALIQMHGPIRNVPVAQLVQIEQTGSLTQVDLAETGGRLYMVPKELWRLVDHIVVNGKEKENLFQVPGLQSEIQQIRDALDTGVPEVL</sequence>
<dbReference type="AlphaFoldDB" id="A0ABD0J7X3"/>
<dbReference type="InterPro" id="IPR000300">
    <property type="entry name" value="IPPc"/>
</dbReference>